<keyword evidence="1" id="KW-0614">Plasmid</keyword>
<name>A0ABN6LH36_9BACT</name>
<dbReference type="EMBL" id="AP025303">
    <property type="protein sequence ID" value="BDD02475.1"/>
    <property type="molecule type" value="Genomic_DNA"/>
</dbReference>
<reference evidence="1 2" key="1">
    <citation type="submission" date="2021-12" db="EMBL/GenBank/DDBJ databases">
        <title>Genome sequencing of bacteria with rrn-lacking chromosome and rrn-plasmid.</title>
        <authorList>
            <person name="Anda M."/>
            <person name="Iwasaki W."/>
        </authorList>
    </citation>
    <scope>NUCLEOTIDE SEQUENCE [LARGE SCALE GENOMIC DNA]</scope>
    <source>
        <strain evidence="1 2">NBRC 101262</strain>
        <plasmid evidence="1 2">pPP11</plasmid>
    </source>
</reference>
<organism evidence="1 2">
    <name type="scientific">Persicobacter psychrovividus</name>
    <dbReference type="NCBI Taxonomy" id="387638"/>
    <lineage>
        <taxon>Bacteria</taxon>
        <taxon>Pseudomonadati</taxon>
        <taxon>Bacteroidota</taxon>
        <taxon>Cytophagia</taxon>
        <taxon>Cytophagales</taxon>
        <taxon>Persicobacteraceae</taxon>
        <taxon>Persicobacter</taxon>
    </lineage>
</organism>
<sequence>MYIGPVISIGIYPPGSKNVHPHHLYDSVMAHLEAGLSITAIHHMTGVSRGSISKWRDDGR</sequence>
<protein>
    <recommendedName>
        <fullName evidence="3">Helix-turn-helix domain-containing protein</fullName>
    </recommendedName>
</protein>
<keyword evidence="2" id="KW-1185">Reference proteome</keyword>
<accession>A0ABN6LH36</accession>
<evidence type="ECO:0000313" key="1">
    <source>
        <dbReference type="EMBL" id="BDD02475.1"/>
    </source>
</evidence>
<dbReference type="Gene3D" id="1.10.10.60">
    <property type="entry name" value="Homeodomain-like"/>
    <property type="match status" value="1"/>
</dbReference>
<evidence type="ECO:0008006" key="3">
    <source>
        <dbReference type="Google" id="ProtNLM"/>
    </source>
</evidence>
<geneLocation type="plasmid" evidence="1 2">
    <name>pPP11</name>
</geneLocation>
<proteinExistence type="predicted"/>
<gene>
    <name evidence="1" type="ORF">PEPS_47550</name>
</gene>
<dbReference type="Proteomes" id="UP001354989">
    <property type="component" value="Plasmid pPP11"/>
</dbReference>
<evidence type="ECO:0000313" key="2">
    <source>
        <dbReference type="Proteomes" id="UP001354989"/>
    </source>
</evidence>